<organism evidence="2 3">
    <name type="scientific">Chara braunii</name>
    <name type="common">Braun's stonewort</name>
    <dbReference type="NCBI Taxonomy" id="69332"/>
    <lineage>
        <taxon>Eukaryota</taxon>
        <taxon>Viridiplantae</taxon>
        <taxon>Streptophyta</taxon>
        <taxon>Charophyceae</taxon>
        <taxon>Charales</taxon>
        <taxon>Characeae</taxon>
        <taxon>Chara</taxon>
    </lineage>
</organism>
<evidence type="ECO:0000256" key="1">
    <source>
        <dbReference type="SAM" id="MobiDB-lite"/>
    </source>
</evidence>
<name>A0A388JMX6_CHABU</name>
<dbReference type="EMBL" id="BFEA01000003">
    <property type="protein sequence ID" value="GBG59115.1"/>
    <property type="molecule type" value="Genomic_DNA"/>
</dbReference>
<evidence type="ECO:0000313" key="3">
    <source>
        <dbReference type="Proteomes" id="UP000265515"/>
    </source>
</evidence>
<feature type="compositionally biased region" description="Basic and acidic residues" evidence="1">
    <location>
        <begin position="464"/>
        <end position="473"/>
    </location>
</feature>
<accession>A0A388JMX6</accession>
<protein>
    <submittedName>
        <fullName evidence="2">Uncharacterized protein</fullName>
    </submittedName>
</protein>
<feature type="region of interest" description="Disordered" evidence="1">
    <location>
        <begin position="1"/>
        <end position="149"/>
    </location>
</feature>
<feature type="compositionally biased region" description="Basic residues" evidence="1">
    <location>
        <begin position="380"/>
        <end position="390"/>
    </location>
</feature>
<feature type="compositionally biased region" description="Acidic residues" evidence="1">
    <location>
        <begin position="1"/>
        <end position="26"/>
    </location>
</feature>
<feature type="region of interest" description="Disordered" evidence="1">
    <location>
        <begin position="223"/>
        <end position="261"/>
    </location>
</feature>
<feature type="compositionally biased region" description="Gly residues" evidence="1">
    <location>
        <begin position="548"/>
        <end position="557"/>
    </location>
</feature>
<gene>
    <name evidence="2" type="ORF">CBR_g32133</name>
</gene>
<dbReference type="Gramene" id="GBG59115">
    <property type="protein sequence ID" value="GBG59115"/>
    <property type="gene ID" value="CBR_g32133"/>
</dbReference>
<dbReference type="AlphaFoldDB" id="A0A388JMX6"/>
<feature type="compositionally biased region" description="Low complexity" evidence="1">
    <location>
        <begin position="340"/>
        <end position="351"/>
    </location>
</feature>
<feature type="region of interest" description="Disordered" evidence="1">
    <location>
        <begin position="532"/>
        <end position="576"/>
    </location>
</feature>
<sequence length="576" mass="61462">MEAEPWSDLDDLVVDLEPGGSDEDRDDAPLTEMMRPRTRASSTGIVQPPLPPRPSSARDVPLQGPEDRIEGTISHPPIDCRGHDEHGSRGDAEEGDDEDYGVGRGYECNSEDDDDPSYSPTRRHGDDDDDDDDGDGTQPAEVATSPAQFAEVATGSAKVVALSTEVAGGSAEVAAASAEVVAASAETAIGSTEVDGVAAEVGRASAYVGDISSSMLREVAEETQGSLGQHEHVLGDDGGCRPAHEQVPESDQERTDGEERERALELARRCEMTQNIAASAREEQMLETGDGADHCTAEDAEVECGEELEWQAREDPLWADRRGQMDEASRRVMAKGPAYVSCSPSVPSSTTDFILPTHAEGPGPTPSRTSTPAGESPSPKSRKKKMRARKGLSTVRRVTHEMLASRPGLAGLHPQTREALGGDVVADAVGWRERTSTRGTEQPMSVPAEAAVPRPRGRTSTTATEEHDEHSRAPDMSMIGRILGLDVRALTPERSSQTLVDWESGMDDLEMPIDQRKRVSVYDLLRARGEVEEAAQGGTHASDTVHGPVGGTSGGDGTTSVAPQRRRKDIVDDDDA</sequence>
<feature type="compositionally biased region" description="Low complexity" evidence="1">
    <location>
        <begin position="366"/>
        <end position="379"/>
    </location>
</feature>
<feature type="compositionally biased region" description="Basic and acidic residues" evidence="1">
    <location>
        <begin position="78"/>
        <end position="92"/>
    </location>
</feature>
<dbReference type="Proteomes" id="UP000265515">
    <property type="component" value="Unassembled WGS sequence"/>
</dbReference>
<feature type="region of interest" description="Disordered" evidence="1">
    <location>
        <begin position="337"/>
        <end position="419"/>
    </location>
</feature>
<keyword evidence="3" id="KW-1185">Reference proteome</keyword>
<evidence type="ECO:0000313" key="2">
    <source>
        <dbReference type="EMBL" id="GBG59115.1"/>
    </source>
</evidence>
<reference evidence="2 3" key="1">
    <citation type="journal article" date="2018" name="Cell">
        <title>The Chara Genome: Secondary Complexity and Implications for Plant Terrestrialization.</title>
        <authorList>
            <person name="Nishiyama T."/>
            <person name="Sakayama H."/>
            <person name="Vries J.D."/>
            <person name="Buschmann H."/>
            <person name="Saint-Marcoux D."/>
            <person name="Ullrich K.K."/>
            <person name="Haas F.B."/>
            <person name="Vanderstraeten L."/>
            <person name="Becker D."/>
            <person name="Lang D."/>
            <person name="Vosolsobe S."/>
            <person name="Rombauts S."/>
            <person name="Wilhelmsson P.K.I."/>
            <person name="Janitza P."/>
            <person name="Kern R."/>
            <person name="Heyl A."/>
            <person name="Rumpler F."/>
            <person name="Villalobos L.I.A.C."/>
            <person name="Clay J.M."/>
            <person name="Skokan R."/>
            <person name="Toyoda A."/>
            <person name="Suzuki Y."/>
            <person name="Kagoshima H."/>
            <person name="Schijlen E."/>
            <person name="Tajeshwar N."/>
            <person name="Catarino B."/>
            <person name="Hetherington A.J."/>
            <person name="Saltykova A."/>
            <person name="Bonnot C."/>
            <person name="Breuninger H."/>
            <person name="Symeonidi A."/>
            <person name="Radhakrishnan G.V."/>
            <person name="Van Nieuwerburgh F."/>
            <person name="Deforce D."/>
            <person name="Chang C."/>
            <person name="Karol K.G."/>
            <person name="Hedrich R."/>
            <person name="Ulvskov P."/>
            <person name="Glockner G."/>
            <person name="Delwiche C.F."/>
            <person name="Petrasek J."/>
            <person name="Van de Peer Y."/>
            <person name="Friml J."/>
            <person name="Beilby M."/>
            <person name="Dolan L."/>
            <person name="Kohara Y."/>
            <person name="Sugano S."/>
            <person name="Fujiyama A."/>
            <person name="Delaux P.-M."/>
            <person name="Quint M."/>
            <person name="TheiBen G."/>
            <person name="Hagemann M."/>
            <person name="Harholt J."/>
            <person name="Dunand C."/>
            <person name="Zachgo S."/>
            <person name="Langdale J."/>
            <person name="Maumus F."/>
            <person name="Straeten D.V.D."/>
            <person name="Gould S.B."/>
            <person name="Rensing S.A."/>
        </authorList>
    </citation>
    <scope>NUCLEOTIDE SEQUENCE [LARGE SCALE GENOMIC DNA]</scope>
    <source>
        <strain evidence="2 3">S276</strain>
    </source>
</reference>
<proteinExistence type="predicted"/>
<comment type="caution">
    <text evidence="2">The sequence shown here is derived from an EMBL/GenBank/DDBJ whole genome shotgun (WGS) entry which is preliminary data.</text>
</comment>
<feature type="region of interest" description="Disordered" evidence="1">
    <location>
        <begin position="434"/>
        <end position="479"/>
    </location>
</feature>
<feature type="compositionally biased region" description="Basic and acidic residues" evidence="1">
    <location>
        <begin position="229"/>
        <end position="261"/>
    </location>
</feature>